<comment type="similarity">
    <text evidence="1">Belongs to the LOB domain-containing protein family.</text>
</comment>
<dbReference type="EMBL" id="JACMSC010000007">
    <property type="protein sequence ID" value="KAG6515871.1"/>
    <property type="molecule type" value="Genomic_DNA"/>
</dbReference>
<gene>
    <name evidence="3" type="ORF">ZIOFF_026305</name>
</gene>
<dbReference type="PANTHER" id="PTHR31529:SF26">
    <property type="entry name" value="LOB DOMAIN-CONTAINING PROTEIN CRL1"/>
    <property type="match status" value="1"/>
</dbReference>
<protein>
    <recommendedName>
        <fullName evidence="2">LOB domain-containing protein</fullName>
    </recommendedName>
</protein>
<reference evidence="3 4" key="1">
    <citation type="submission" date="2020-08" db="EMBL/GenBank/DDBJ databases">
        <title>Plant Genome Project.</title>
        <authorList>
            <person name="Zhang R.-G."/>
        </authorList>
    </citation>
    <scope>NUCLEOTIDE SEQUENCE [LARGE SCALE GENOMIC DNA]</scope>
    <source>
        <tissue evidence="3">Rhizome</tissue>
    </source>
</reference>
<organism evidence="3 4">
    <name type="scientific">Zingiber officinale</name>
    <name type="common">Ginger</name>
    <name type="synonym">Amomum zingiber</name>
    <dbReference type="NCBI Taxonomy" id="94328"/>
    <lineage>
        <taxon>Eukaryota</taxon>
        <taxon>Viridiplantae</taxon>
        <taxon>Streptophyta</taxon>
        <taxon>Embryophyta</taxon>
        <taxon>Tracheophyta</taxon>
        <taxon>Spermatophyta</taxon>
        <taxon>Magnoliopsida</taxon>
        <taxon>Liliopsida</taxon>
        <taxon>Zingiberales</taxon>
        <taxon>Zingiberaceae</taxon>
        <taxon>Zingiber</taxon>
    </lineage>
</organism>
<feature type="domain" description="LOB" evidence="2">
    <location>
        <begin position="87"/>
        <end position="189"/>
    </location>
</feature>
<sequence>MTITIARRDTVAVIAQRDTIVTIVKRKEGSSVSYYTWTDGPQQSASPPQMLKTDAINDHYCLKGDDDSLHRLRHRRLLNSKMTGFGSPCGACKFLRRKCMRGCVFAPYFCHEQSAAHFAAIHKVFGASNASKLLMHLPVSDRSEAALTISYEAQARIQDPIYGCVAHIFALQQQVVTLEAQLASLKAQIAQGLASGYLLTSRSRLDDEKLNQKRPSYQPGQGFNLSGEERMMQPLISGAYAHQEGMLYFDNGVVNSNNFPSTQHYDQLSYMDSDQTSFTEDDSSSAMASLDIEANARRSSYLEMEDLQSVAFGHLHCA</sequence>
<proteinExistence type="inferred from homology"/>
<dbReference type="Proteomes" id="UP000734854">
    <property type="component" value="Unassembled WGS sequence"/>
</dbReference>
<evidence type="ECO:0000313" key="4">
    <source>
        <dbReference type="Proteomes" id="UP000734854"/>
    </source>
</evidence>
<comment type="caution">
    <text evidence="3">The sequence shown here is derived from an EMBL/GenBank/DDBJ whole genome shotgun (WGS) entry which is preliminary data.</text>
</comment>
<dbReference type="PROSITE" id="PS50891">
    <property type="entry name" value="LOB"/>
    <property type="match status" value="1"/>
</dbReference>
<dbReference type="Pfam" id="PF03195">
    <property type="entry name" value="LOB"/>
    <property type="match status" value="1"/>
</dbReference>
<dbReference type="GO" id="GO:0009755">
    <property type="term" value="P:hormone-mediated signaling pathway"/>
    <property type="evidence" value="ECO:0007669"/>
    <property type="project" value="TreeGrafter"/>
</dbReference>
<dbReference type="GO" id="GO:0045893">
    <property type="term" value="P:positive regulation of DNA-templated transcription"/>
    <property type="evidence" value="ECO:0007669"/>
    <property type="project" value="TreeGrafter"/>
</dbReference>
<evidence type="ECO:0000256" key="1">
    <source>
        <dbReference type="ARBA" id="ARBA00005474"/>
    </source>
</evidence>
<keyword evidence="4" id="KW-1185">Reference proteome</keyword>
<name>A0A8J5H3N3_ZINOF</name>
<evidence type="ECO:0000259" key="2">
    <source>
        <dbReference type="PROSITE" id="PS50891"/>
    </source>
</evidence>
<evidence type="ECO:0000313" key="3">
    <source>
        <dbReference type="EMBL" id="KAG6515871.1"/>
    </source>
</evidence>
<dbReference type="InterPro" id="IPR004883">
    <property type="entry name" value="LOB"/>
</dbReference>
<dbReference type="AlphaFoldDB" id="A0A8J5H3N3"/>
<dbReference type="GO" id="GO:0005634">
    <property type="term" value="C:nucleus"/>
    <property type="evidence" value="ECO:0007669"/>
    <property type="project" value="TreeGrafter"/>
</dbReference>
<accession>A0A8J5H3N3</accession>
<dbReference type="PANTHER" id="PTHR31529">
    <property type="entry name" value="LOB DOMAIN CONTAINING PROTEIN"/>
    <property type="match status" value="1"/>
</dbReference>